<dbReference type="Proteomes" id="UP000648239">
    <property type="component" value="Unassembled WGS sequence"/>
</dbReference>
<dbReference type="InterPro" id="IPR036188">
    <property type="entry name" value="FAD/NAD-bd_sf"/>
</dbReference>
<dbReference type="PANTHER" id="PTHR42842">
    <property type="entry name" value="FAD/NAD(P)-BINDING OXIDOREDUCTASE"/>
    <property type="match status" value="1"/>
</dbReference>
<keyword evidence="3" id="KW-0503">Monooxygenase</keyword>
<gene>
    <name evidence="3" type="ORF">IFK94_10330</name>
</gene>
<proteinExistence type="predicted"/>
<evidence type="ECO:0000313" key="3">
    <source>
        <dbReference type="EMBL" id="MBD3868507.1"/>
    </source>
</evidence>
<dbReference type="InterPro" id="IPR049516">
    <property type="entry name" value="FAD-depend_C"/>
</dbReference>
<feature type="domain" description="FAD-binding" evidence="1">
    <location>
        <begin position="111"/>
        <end position="142"/>
    </location>
</feature>
<accession>A0A8J6Y1M1</accession>
<dbReference type="InterPro" id="IPR028348">
    <property type="entry name" value="FAD-binding_protein"/>
</dbReference>
<dbReference type="GO" id="GO:0004497">
    <property type="term" value="F:monooxygenase activity"/>
    <property type="evidence" value="ECO:0007669"/>
    <property type="project" value="UniProtKB-KW"/>
</dbReference>
<name>A0A8J6Y1M1_9BACT</name>
<dbReference type="AlphaFoldDB" id="A0A8J6Y1M1"/>
<dbReference type="Gene3D" id="3.50.50.60">
    <property type="entry name" value="FAD/NAD(P)-binding domain"/>
    <property type="match status" value="2"/>
</dbReference>
<protein>
    <submittedName>
        <fullName evidence="3">FAD-dependent monooxygenase</fullName>
    </submittedName>
</protein>
<dbReference type="PIRSF" id="PIRSF038984">
    <property type="entry name" value="FAD_binding_protein"/>
    <property type="match status" value="1"/>
</dbReference>
<dbReference type="Gene3D" id="3.30.70.2700">
    <property type="match status" value="1"/>
</dbReference>
<keyword evidence="3" id="KW-0560">Oxidoreductase</keyword>
<dbReference type="SUPFAM" id="SSF51905">
    <property type="entry name" value="FAD/NAD(P)-binding domain"/>
    <property type="match status" value="1"/>
</dbReference>
<comment type="caution">
    <text evidence="3">The sequence shown here is derived from an EMBL/GenBank/DDBJ whole genome shotgun (WGS) entry which is preliminary data.</text>
</comment>
<sequence>MQKTPESRTWRVLNLEMPIDQPESALQEAACRVAGIDRESLRGLRIARKSLDARRRGGERRLRFVYHVDLIADGGYSSVVFDSAVRSGKIREVPETGSLDVEALPHRSGLRVVVVGAGPGGMYAATVLSRAGVQVDLVDRGGSLESRGTDLVTFHRTRNPNPESNLLFGEGGAGTYSDGKLYTRVDHPLELACLKELVDCGAPPEIVYDSRAHIGTDRLHRILPEFRSRLAAHGVRFHWNCRMEGMEVDAGAPAKVTAVRTSLGSLPCDAVILAPGHSARDTWEMLLAEGVELQAKPFQLGVRIEHPQELVDRGRYGDAGLAKQLGVSAYNLVFKGGGGCPPAHSFCMCPGGRIVASINEAGELCTNGMSNAAHSSGRANAAIVTTFGPREFGDGALDGVRFQRELEKSFFEAGGSDYTAPAQTATDFLARRESPDPGRTTYTFGVCPGRVDALLPERARDAIAAALVRFDRTIPGFAGPEGILVGLESRSSGPVRIIREPDTRVARGFSNLYPVGEGAGYAGGIMSAALDGADSAFAVLEA</sequence>
<organism evidence="3 4">
    <name type="scientific">Candidatus Polarisedimenticola svalbardensis</name>
    <dbReference type="NCBI Taxonomy" id="2886004"/>
    <lineage>
        <taxon>Bacteria</taxon>
        <taxon>Pseudomonadati</taxon>
        <taxon>Acidobacteriota</taxon>
        <taxon>Candidatus Polarisedimenticolia</taxon>
        <taxon>Candidatus Polarisedimenticolales</taxon>
        <taxon>Candidatus Polarisedimenticolaceae</taxon>
        <taxon>Candidatus Polarisedimenticola</taxon>
    </lineage>
</organism>
<evidence type="ECO:0000259" key="1">
    <source>
        <dbReference type="Pfam" id="PF01494"/>
    </source>
</evidence>
<dbReference type="Pfam" id="PF01494">
    <property type="entry name" value="FAD_binding_3"/>
    <property type="match status" value="1"/>
</dbReference>
<evidence type="ECO:0000259" key="2">
    <source>
        <dbReference type="Pfam" id="PF21688"/>
    </source>
</evidence>
<dbReference type="GO" id="GO:0071949">
    <property type="term" value="F:FAD binding"/>
    <property type="evidence" value="ECO:0007669"/>
    <property type="project" value="InterPro"/>
</dbReference>
<reference evidence="3 4" key="1">
    <citation type="submission" date="2020-08" db="EMBL/GenBank/DDBJ databases">
        <title>Acidobacteriota in marine sediments use diverse sulfur dissimilation pathways.</title>
        <authorList>
            <person name="Wasmund K."/>
        </authorList>
    </citation>
    <scope>NUCLEOTIDE SEQUENCE [LARGE SCALE GENOMIC DNA]</scope>
    <source>
        <strain evidence="3">MAG AM4</strain>
    </source>
</reference>
<dbReference type="PANTHER" id="PTHR42842:SF3">
    <property type="entry name" value="FAD_NAD(P)-BINDING OXIDOREDUCTASE FAMILY PROTEIN"/>
    <property type="match status" value="1"/>
</dbReference>
<dbReference type="InterPro" id="IPR002938">
    <property type="entry name" value="FAD-bd"/>
</dbReference>
<dbReference type="Pfam" id="PF21688">
    <property type="entry name" value="FAD-depend_C"/>
    <property type="match status" value="1"/>
</dbReference>
<dbReference type="PRINTS" id="PR00419">
    <property type="entry name" value="ADXRDTASE"/>
</dbReference>
<evidence type="ECO:0000313" key="4">
    <source>
        <dbReference type="Proteomes" id="UP000648239"/>
    </source>
</evidence>
<dbReference type="EMBL" id="JACXWD010000033">
    <property type="protein sequence ID" value="MBD3868507.1"/>
    <property type="molecule type" value="Genomic_DNA"/>
</dbReference>
<feature type="domain" description="FAD-dependent protein C-terminal" evidence="2">
    <location>
        <begin position="297"/>
        <end position="491"/>
    </location>
</feature>